<dbReference type="VEuPathDB" id="FungiDB:MELLADRAFT_60272"/>
<keyword evidence="3" id="KW-1185">Reference proteome</keyword>
<dbReference type="HOGENOM" id="CLU_072118_0_0_1"/>
<protein>
    <submittedName>
        <fullName evidence="2">Uncharacterized protein</fullName>
    </submittedName>
</protein>
<organism evidence="3">
    <name type="scientific">Melampsora larici-populina (strain 98AG31 / pathotype 3-4-7)</name>
    <name type="common">Poplar leaf rust fungus</name>
    <dbReference type="NCBI Taxonomy" id="747676"/>
    <lineage>
        <taxon>Eukaryota</taxon>
        <taxon>Fungi</taxon>
        <taxon>Dikarya</taxon>
        <taxon>Basidiomycota</taxon>
        <taxon>Pucciniomycotina</taxon>
        <taxon>Pucciniomycetes</taxon>
        <taxon>Pucciniales</taxon>
        <taxon>Melampsoraceae</taxon>
        <taxon>Melampsora</taxon>
    </lineage>
</organism>
<feature type="compositionally biased region" description="Polar residues" evidence="1">
    <location>
        <begin position="231"/>
        <end position="245"/>
    </location>
</feature>
<dbReference type="InParanoid" id="F4RAQ7"/>
<dbReference type="RefSeq" id="XP_007405992.1">
    <property type="nucleotide sequence ID" value="XM_007405930.1"/>
</dbReference>
<dbReference type="KEGG" id="mlr:MELLADRAFT_60272"/>
<gene>
    <name evidence="2" type="ORF">MELLADRAFT_60272</name>
</gene>
<accession>F4RAQ7</accession>
<reference evidence="3" key="1">
    <citation type="journal article" date="2011" name="Proc. Natl. Acad. Sci. U.S.A.">
        <title>Obligate biotrophy features unraveled by the genomic analysis of rust fungi.</title>
        <authorList>
            <person name="Duplessis S."/>
            <person name="Cuomo C.A."/>
            <person name="Lin Y.-C."/>
            <person name="Aerts A."/>
            <person name="Tisserant E."/>
            <person name="Veneault-Fourrey C."/>
            <person name="Joly D.L."/>
            <person name="Hacquard S."/>
            <person name="Amselem J."/>
            <person name="Cantarel B.L."/>
            <person name="Chiu R."/>
            <person name="Coutinho P.M."/>
            <person name="Feau N."/>
            <person name="Field M."/>
            <person name="Frey P."/>
            <person name="Gelhaye E."/>
            <person name="Goldberg J."/>
            <person name="Grabherr M.G."/>
            <person name="Kodira C.D."/>
            <person name="Kohler A."/>
            <person name="Kuees U."/>
            <person name="Lindquist E.A."/>
            <person name="Lucas S.M."/>
            <person name="Mago R."/>
            <person name="Mauceli E."/>
            <person name="Morin E."/>
            <person name="Murat C."/>
            <person name="Pangilinan J.L."/>
            <person name="Park R."/>
            <person name="Pearson M."/>
            <person name="Quesneville H."/>
            <person name="Rouhier N."/>
            <person name="Sakthikumar S."/>
            <person name="Salamov A.A."/>
            <person name="Schmutz J."/>
            <person name="Selles B."/>
            <person name="Shapiro H."/>
            <person name="Tanguay P."/>
            <person name="Tuskan G.A."/>
            <person name="Henrissat B."/>
            <person name="Van de Peer Y."/>
            <person name="Rouze P."/>
            <person name="Ellis J.G."/>
            <person name="Dodds P.N."/>
            <person name="Schein J.E."/>
            <person name="Zhong S."/>
            <person name="Hamelin R.C."/>
            <person name="Grigoriev I.V."/>
            <person name="Szabo L.J."/>
            <person name="Martin F."/>
        </authorList>
    </citation>
    <scope>NUCLEOTIDE SEQUENCE [LARGE SCALE GENOMIC DNA]</scope>
    <source>
        <strain evidence="3">98AG31 / pathotype 3-4-7</strain>
    </source>
</reference>
<proteinExistence type="predicted"/>
<feature type="compositionally biased region" description="Polar residues" evidence="1">
    <location>
        <begin position="160"/>
        <end position="172"/>
    </location>
</feature>
<name>F4RAQ7_MELLP</name>
<feature type="compositionally biased region" description="Acidic residues" evidence="1">
    <location>
        <begin position="198"/>
        <end position="209"/>
    </location>
</feature>
<feature type="compositionally biased region" description="Basic and acidic residues" evidence="1">
    <location>
        <begin position="112"/>
        <end position="123"/>
    </location>
</feature>
<evidence type="ECO:0000313" key="3">
    <source>
        <dbReference type="Proteomes" id="UP000001072"/>
    </source>
</evidence>
<sequence length="245" mass="26743">MASFSEEINASKEKIIASGTKIKITKAQKQSSGPKVATRSQKKTGEEGKENNQQLEMAEQSQTQAGTSTSITNQSAALEEPHGTNVGSGSNGNKGEEKEKGNTEEEEEEDDHETKKAKWMSRTEHEYYFGDVNRADEMLQALNAVYGGAYPTTEERDRITNSVGYNVPNGTPNVARVPPSEVARERPRTESLVAGGESESEDEVEIEEKAEEKTADTPKTKEKKRKVAEPSSGSESGKTSLTNIR</sequence>
<dbReference type="AlphaFoldDB" id="F4RAQ7"/>
<feature type="compositionally biased region" description="Basic and acidic residues" evidence="1">
    <location>
        <begin position="94"/>
        <end position="103"/>
    </location>
</feature>
<dbReference type="Proteomes" id="UP000001072">
    <property type="component" value="Unassembled WGS sequence"/>
</dbReference>
<feature type="region of interest" description="Disordered" evidence="1">
    <location>
        <begin position="157"/>
        <end position="245"/>
    </location>
</feature>
<dbReference type="EMBL" id="GL883094">
    <property type="protein sequence ID" value="EGG10523.1"/>
    <property type="molecule type" value="Genomic_DNA"/>
</dbReference>
<evidence type="ECO:0000313" key="2">
    <source>
        <dbReference type="EMBL" id="EGG10523.1"/>
    </source>
</evidence>
<feature type="region of interest" description="Disordered" evidence="1">
    <location>
        <begin position="1"/>
        <end position="123"/>
    </location>
</feature>
<dbReference type="GeneID" id="18929515"/>
<feature type="compositionally biased region" description="Basic and acidic residues" evidence="1">
    <location>
        <begin position="210"/>
        <end position="220"/>
    </location>
</feature>
<feature type="compositionally biased region" description="Polar residues" evidence="1">
    <location>
        <begin position="51"/>
        <end position="76"/>
    </location>
</feature>
<evidence type="ECO:0000256" key="1">
    <source>
        <dbReference type="SAM" id="MobiDB-lite"/>
    </source>
</evidence>